<proteinExistence type="predicted"/>
<evidence type="ECO:0000313" key="1">
    <source>
        <dbReference type="EMBL" id="SAM66325.1"/>
    </source>
</evidence>
<dbReference type="Pfam" id="PF09956">
    <property type="entry name" value="Phage_cement_2"/>
    <property type="match status" value="1"/>
</dbReference>
<reference evidence="2" key="1">
    <citation type="submission" date="2016-04" db="EMBL/GenBank/DDBJ databases">
        <authorList>
            <person name="Tagini F."/>
        </authorList>
    </citation>
    <scope>NUCLEOTIDE SEQUENCE [LARGE SCALE GENOMIC DNA]</scope>
    <source>
        <strain evidence="2">CHUV0807</strain>
    </source>
</reference>
<organism evidence="1 2">
    <name type="scientific">Cardiobacterium hominis</name>
    <dbReference type="NCBI Taxonomy" id="2718"/>
    <lineage>
        <taxon>Bacteria</taxon>
        <taxon>Pseudomonadati</taxon>
        <taxon>Pseudomonadota</taxon>
        <taxon>Gammaproteobacteria</taxon>
        <taxon>Cardiobacteriales</taxon>
        <taxon>Cardiobacteriaceae</taxon>
        <taxon>Cardiobacterium</taxon>
    </lineage>
</organism>
<protein>
    <recommendedName>
        <fullName evidence="3">Phage protein</fullName>
    </recommendedName>
</protein>
<sequence>MPQHTILAKKVTLTADVKAGQIVSWSGEPATTGSKEPAGVAQYDGKTGDTIALTVIGLEDVPGTGLAVGDGVKANAGAIEKAGSAAEAFATVVEITSPKTVEILLK</sequence>
<evidence type="ECO:0008006" key="3">
    <source>
        <dbReference type="Google" id="ProtNLM"/>
    </source>
</evidence>
<dbReference type="Proteomes" id="UP000190837">
    <property type="component" value="Unassembled WGS sequence"/>
</dbReference>
<dbReference type="InterPro" id="IPR011231">
    <property type="entry name" value="Phage_VT1-Sakai_H0018"/>
</dbReference>
<name>A0A1C3H516_9GAMM</name>
<accession>A0A1C3H516</accession>
<evidence type="ECO:0000313" key="2">
    <source>
        <dbReference type="Proteomes" id="UP000190837"/>
    </source>
</evidence>
<dbReference type="RefSeq" id="WP_079541043.1">
    <property type="nucleotide sequence ID" value="NZ_CAUPBE010000039.1"/>
</dbReference>
<dbReference type="AlphaFoldDB" id="A0A1C3H516"/>
<gene>
    <name evidence="1" type="ORF">CHUV0807_1603</name>
</gene>
<dbReference type="EMBL" id="FKLO01000054">
    <property type="protein sequence ID" value="SAM66325.1"/>
    <property type="molecule type" value="Genomic_DNA"/>
</dbReference>